<sequence length="113" mass="12527">MVISATQVGQESRFGGENQRPACCTFVHLDLFTYVTGGETRLNGASGKEHEQTGVGQVDHANLGRNFRRLSALRQKERRLTLKVASWGAYLMKTNVLATSFAPTNNHEEQVSF</sequence>
<dbReference type="Proteomes" id="UP000245207">
    <property type="component" value="Unassembled WGS sequence"/>
</dbReference>
<dbReference type="STRING" id="35608.A0A2U1L928"/>
<evidence type="ECO:0000313" key="3">
    <source>
        <dbReference type="EMBL" id="PWA45507.1"/>
    </source>
</evidence>
<keyword evidence="1 3" id="KW-0489">Methyltransferase</keyword>
<gene>
    <name evidence="3" type="ORF">CTI12_AA517450</name>
</gene>
<accession>A0A2U1L928</accession>
<proteinExistence type="predicted"/>
<protein>
    <submittedName>
        <fullName evidence="3">Putative methyltransferase PMT14</fullName>
    </submittedName>
</protein>
<dbReference type="Pfam" id="PF03141">
    <property type="entry name" value="Methyltransf_29"/>
    <property type="match status" value="1"/>
</dbReference>
<organism evidence="3 4">
    <name type="scientific">Artemisia annua</name>
    <name type="common">Sweet wormwood</name>
    <dbReference type="NCBI Taxonomy" id="35608"/>
    <lineage>
        <taxon>Eukaryota</taxon>
        <taxon>Viridiplantae</taxon>
        <taxon>Streptophyta</taxon>
        <taxon>Embryophyta</taxon>
        <taxon>Tracheophyta</taxon>
        <taxon>Spermatophyta</taxon>
        <taxon>Magnoliopsida</taxon>
        <taxon>eudicotyledons</taxon>
        <taxon>Gunneridae</taxon>
        <taxon>Pentapetalae</taxon>
        <taxon>asterids</taxon>
        <taxon>campanulids</taxon>
        <taxon>Asterales</taxon>
        <taxon>Asteraceae</taxon>
        <taxon>Asteroideae</taxon>
        <taxon>Anthemideae</taxon>
        <taxon>Artemisiinae</taxon>
        <taxon>Artemisia</taxon>
    </lineage>
</organism>
<dbReference type="EMBL" id="PKPP01010734">
    <property type="protein sequence ID" value="PWA45507.1"/>
    <property type="molecule type" value="Genomic_DNA"/>
</dbReference>
<dbReference type="InterPro" id="IPR004159">
    <property type="entry name" value="Put_SAM_MeTrfase"/>
</dbReference>
<dbReference type="OrthoDB" id="1909352at2759"/>
<keyword evidence="2" id="KW-0325">Glycoprotein</keyword>
<evidence type="ECO:0000313" key="4">
    <source>
        <dbReference type="Proteomes" id="UP000245207"/>
    </source>
</evidence>
<comment type="caution">
    <text evidence="3">The sequence shown here is derived from an EMBL/GenBank/DDBJ whole genome shotgun (WGS) entry which is preliminary data.</text>
</comment>
<name>A0A2U1L928_ARTAN</name>
<keyword evidence="4" id="KW-1185">Reference proteome</keyword>
<evidence type="ECO:0000256" key="2">
    <source>
        <dbReference type="ARBA" id="ARBA00023180"/>
    </source>
</evidence>
<evidence type="ECO:0000256" key="1">
    <source>
        <dbReference type="ARBA" id="ARBA00022603"/>
    </source>
</evidence>
<dbReference type="AlphaFoldDB" id="A0A2U1L928"/>
<reference evidence="3 4" key="1">
    <citation type="journal article" date="2018" name="Mol. Plant">
        <title>The genome of Artemisia annua provides insight into the evolution of Asteraceae family and artemisinin biosynthesis.</title>
        <authorList>
            <person name="Shen Q."/>
            <person name="Zhang L."/>
            <person name="Liao Z."/>
            <person name="Wang S."/>
            <person name="Yan T."/>
            <person name="Shi P."/>
            <person name="Liu M."/>
            <person name="Fu X."/>
            <person name="Pan Q."/>
            <person name="Wang Y."/>
            <person name="Lv Z."/>
            <person name="Lu X."/>
            <person name="Zhang F."/>
            <person name="Jiang W."/>
            <person name="Ma Y."/>
            <person name="Chen M."/>
            <person name="Hao X."/>
            <person name="Li L."/>
            <person name="Tang Y."/>
            <person name="Lv G."/>
            <person name="Zhou Y."/>
            <person name="Sun X."/>
            <person name="Brodelius P.E."/>
            <person name="Rose J.K.C."/>
            <person name="Tang K."/>
        </authorList>
    </citation>
    <scope>NUCLEOTIDE SEQUENCE [LARGE SCALE GENOMIC DNA]</scope>
    <source>
        <strain evidence="4">cv. Huhao1</strain>
        <tissue evidence="3">Leaf</tissue>
    </source>
</reference>
<keyword evidence="3" id="KW-0808">Transferase</keyword>
<dbReference type="GO" id="GO:0032259">
    <property type="term" value="P:methylation"/>
    <property type="evidence" value="ECO:0007669"/>
    <property type="project" value="UniProtKB-KW"/>
</dbReference>
<dbReference type="GO" id="GO:0008168">
    <property type="term" value="F:methyltransferase activity"/>
    <property type="evidence" value="ECO:0007669"/>
    <property type="project" value="UniProtKB-KW"/>
</dbReference>